<reference evidence="2" key="1">
    <citation type="thesis" date="2021" institute="BYU ScholarsArchive" country="Provo, UT, USA">
        <title>Applications of and Algorithms for Genome Assembly and Genomic Analyses with an Emphasis on Marine Teleosts.</title>
        <authorList>
            <person name="Pickett B.D."/>
        </authorList>
    </citation>
    <scope>NUCLEOTIDE SEQUENCE</scope>
    <source>
        <strain evidence="2">HI-2016</strain>
    </source>
</reference>
<comment type="caution">
    <text evidence="2">The sequence shown here is derived from an EMBL/GenBank/DDBJ whole genome shotgun (WGS) entry which is preliminary data.</text>
</comment>
<dbReference type="InterPro" id="IPR011009">
    <property type="entry name" value="Kinase-like_dom_sf"/>
</dbReference>
<sequence length="250" mass="27463">MRHKPKVTMPPTPVMSLPVGPCTYLATPDTEQPAHIQSHLQVGMHCLFRHSLTLVLSVVAVLCSLMSAMLLCFRGAFSEVVLAEEKRTQRLVAIKCIPKKALEGKENSIENEIAVLHKVTADTEAELLRGLPYSSVLKEQGETVQMPLRTPRDYAIASAFSRTPLPFPTLKRLVSPVHNGCYSTPLNGLGSPSHKKENALNAMPVTATHGEFCYYKHAHYDVIARDLFTPRISHSTAAVGSVSLTPHCYP</sequence>
<gene>
    <name evidence="2" type="ORF">JZ751_017843</name>
</gene>
<name>A0A8T2PPI9_9TELE</name>
<dbReference type="EMBL" id="JAFBMS010000004">
    <property type="protein sequence ID" value="KAG9353267.1"/>
    <property type="molecule type" value="Genomic_DNA"/>
</dbReference>
<dbReference type="Proteomes" id="UP000824540">
    <property type="component" value="Unassembled WGS sequence"/>
</dbReference>
<protein>
    <submittedName>
        <fullName evidence="2">Uncharacterized protein</fullName>
    </submittedName>
</protein>
<evidence type="ECO:0000256" key="1">
    <source>
        <dbReference type="SAM" id="Phobius"/>
    </source>
</evidence>
<feature type="transmembrane region" description="Helical" evidence="1">
    <location>
        <begin position="54"/>
        <end position="77"/>
    </location>
</feature>
<keyword evidence="1" id="KW-1133">Transmembrane helix</keyword>
<dbReference type="Gene3D" id="3.30.200.20">
    <property type="entry name" value="Phosphorylase Kinase, domain 1"/>
    <property type="match status" value="1"/>
</dbReference>
<keyword evidence="1" id="KW-0472">Membrane</keyword>
<organism evidence="2 3">
    <name type="scientific">Albula glossodonta</name>
    <name type="common">roundjaw bonefish</name>
    <dbReference type="NCBI Taxonomy" id="121402"/>
    <lineage>
        <taxon>Eukaryota</taxon>
        <taxon>Metazoa</taxon>
        <taxon>Chordata</taxon>
        <taxon>Craniata</taxon>
        <taxon>Vertebrata</taxon>
        <taxon>Euteleostomi</taxon>
        <taxon>Actinopterygii</taxon>
        <taxon>Neopterygii</taxon>
        <taxon>Teleostei</taxon>
        <taxon>Albuliformes</taxon>
        <taxon>Albulidae</taxon>
        <taxon>Albula</taxon>
    </lineage>
</organism>
<evidence type="ECO:0000313" key="3">
    <source>
        <dbReference type="Proteomes" id="UP000824540"/>
    </source>
</evidence>
<dbReference type="SUPFAM" id="SSF56112">
    <property type="entry name" value="Protein kinase-like (PK-like)"/>
    <property type="match status" value="1"/>
</dbReference>
<proteinExistence type="predicted"/>
<dbReference type="OrthoDB" id="9275194at2759"/>
<keyword evidence="3" id="KW-1185">Reference proteome</keyword>
<keyword evidence="1" id="KW-0812">Transmembrane</keyword>
<dbReference type="AlphaFoldDB" id="A0A8T2PPI9"/>
<accession>A0A8T2PPI9</accession>
<evidence type="ECO:0000313" key="2">
    <source>
        <dbReference type="EMBL" id="KAG9353267.1"/>
    </source>
</evidence>